<sequence>CCHELLYNLNRTKRPKWGRYSLANLLLKNTLENNARIKIINNEIAFIGFTLHEIKHEGSMMS</sequence>
<proteinExistence type="predicted"/>
<gene>
    <name evidence="1" type="ORF">PACLA_8A082505</name>
</gene>
<comment type="caution">
    <text evidence="1">The sequence shown here is derived from an EMBL/GenBank/DDBJ whole genome shotgun (WGS) entry which is preliminary data.</text>
</comment>
<dbReference type="Proteomes" id="UP001152795">
    <property type="component" value="Unassembled WGS sequence"/>
</dbReference>
<name>A0A6S7I4P0_PARCT</name>
<reference evidence="1" key="1">
    <citation type="submission" date="2020-04" db="EMBL/GenBank/DDBJ databases">
        <authorList>
            <person name="Alioto T."/>
            <person name="Alioto T."/>
            <person name="Gomez Garrido J."/>
        </authorList>
    </citation>
    <scope>NUCLEOTIDE SEQUENCE</scope>
    <source>
        <strain evidence="1">A484AB</strain>
    </source>
</reference>
<dbReference type="AlphaFoldDB" id="A0A6S7I4P0"/>
<evidence type="ECO:0000313" key="1">
    <source>
        <dbReference type="EMBL" id="CAB4013715.1"/>
    </source>
</evidence>
<accession>A0A6S7I4P0</accession>
<keyword evidence="2" id="KW-1185">Reference proteome</keyword>
<organism evidence="1 2">
    <name type="scientific">Paramuricea clavata</name>
    <name type="common">Red gorgonian</name>
    <name type="synonym">Violescent sea-whip</name>
    <dbReference type="NCBI Taxonomy" id="317549"/>
    <lineage>
        <taxon>Eukaryota</taxon>
        <taxon>Metazoa</taxon>
        <taxon>Cnidaria</taxon>
        <taxon>Anthozoa</taxon>
        <taxon>Octocorallia</taxon>
        <taxon>Malacalcyonacea</taxon>
        <taxon>Plexauridae</taxon>
        <taxon>Paramuricea</taxon>
    </lineage>
</organism>
<protein>
    <submittedName>
        <fullName evidence="1">Uncharacterized protein</fullName>
    </submittedName>
</protein>
<feature type="non-terminal residue" evidence="1">
    <location>
        <position position="62"/>
    </location>
</feature>
<dbReference type="EMBL" id="CACRXK020007993">
    <property type="protein sequence ID" value="CAB4013715.1"/>
    <property type="molecule type" value="Genomic_DNA"/>
</dbReference>
<evidence type="ECO:0000313" key="2">
    <source>
        <dbReference type="Proteomes" id="UP001152795"/>
    </source>
</evidence>